<accession>A0A8S5RQ32</accession>
<dbReference type="EMBL" id="BK059132">
    <property type="protein sequence ID" value="DAE33189.1"/>
    <property type="molecule type" value="Genomic_DNA"/>
</dbReference>
<protein>
    <submittedName>
        <fullName evidence="1">Uncharacterized protein</fullName>
    </submittedName>
</protein>
<proteinExistence type="predicted"/>
<organism evidence="1">
    <name type="scientific">virus sp. ctrcb4</name>
    <dbReference type="NCBI Taxonomy" id="2825824"/>
    <lineage>
        <taxon>Viruses</taxon>
    </lineage>
</organism>
<sequence length="29" mass="3296">MLETPNVKTRAISSQAVTKRKVQRLILIT</sequence>
<name>A0A8S5RQ32_9VIRU</name>
<evidence type="ECO:0000313" key="1">
    <source>
        <dbReference type="EMBL" id="DAE33189.1"/>
    </source>
</evidence>
<reference evidence="1" key="1">
    <citation type="journal article" date="2021" name="Proc. Natl. Acad. Sci. U.S.A.">
        <title>A Catalog of Tens of Thousands of Viruses from Human Metagenomes Reveals Hidden Associations with Chronic Diseases.</title>
        <authorList>
            <person name="Tisza M.J."/>
            <person name="Buck C.B."/>
        </authorList>
    </citation>
    <scope>NUCLEOTIDE SEQUENCE</scope>
    <source>
        <strain evidence="1">Ctrcb4</strain>
    </source>
</reference>